<dbReference type="InterPro" id="IPR012291">
    <property type="entry name" value="CBM2_carb-bd_dom_sf"/>
</dbReference>
<dbReference type="PANTHER" id="PTHR42976:SF1">
    <property type="entry name" value="GH18 DOMAIN-CONTAINING PROTEIN-RELATED"/>
    <property type="match status" value="1"/>
</dbReference>
<dbReference type="CDD" id="cd06543">
    <property type="entry name" value="GH18_PF-ChiA-like"/>
    <property type="match status" value="1"/>
</dbReference>
<feature type="domain" description="CBM2" evidence="3">
    <location>
        <begin position="28"/>
        <end position="134"/>
    </location>
</feature>
<keyword evidence="6" id="KW-1185">Reference proteome</keyword>
<dbReference type="InterPro" id="IPR001919">
    <property type="entry name" value="CBD2"/>
</dbReference>
<dbReference type="InterPro" id="IPR008965">
    <property type="entry name" value="CBM2/CBM3_carb-bd_dom_sf"/>
</dbReference>
<sequence length="447" mass="46216">MGPRSFRTLLATTASVIVSGATVLVMSPAFAATGLTATFSKSAWETGYNGTYTIANSGGTAVNGWTLTFDLPAGTTLGSYWDALITSSGNHYTAKNRDYNAAIAPGASVSFGFVASGTGSPTNCGLNGGSCSGGGAPPPPPPTTTAPPPGGGGGTPGGKLAAAPYLYEGWGNPPNPATVMSATGIKAFTMAFMNASGGCNPAWDSSRPLTGGADQQAINAIRAASGDVEISFGGWSGTKLGPNCADANALAGAYQKVIDAYKLKVVDIDIENSDEFENDAVRRRIVDALKIVKQRNPGVKTVLTFGTTKTGPNYYGTQLINETKAAGANIDVYTIMPFDFGGTNMYTDTVNAAEGLKNALKTTFGWSDAAAYGHMGISGMNGLTDQQEQVSPQTWTQIRDYARSKGLVRLAFWSVNRDRPCPGGGVVSNCSGISQADWEFTRISAGF</sequence>
<reference evidence="5" key="1">
    <citation type="submission" date="2021-01" db="EMBL/GenBank/DDBJ databases">
        <title>Whole genome shotgun sequence of Planosporangium mesophilum NBRC 109066.</title>
        <authorList>
            <person name="Komaki H."/>
            <person name="Tamura T."/>
        </authorList>
    </citation>
    <scope>NUCLEOTIDE SEQUENCE</scope>
    <source>
        <strain evidence="5">NBRC 109066</strain>
    </source>
</reference>
<evidence type="ECO:0000259" key="3">
    <source>
        <dbReference type="PROSITE" id="PS51173"/>
    </source>
</evidence>
<gene>
    <name evidence="5" type="ORF">Pme01_24070</name>
</gene>
<organism evidence="5 6">
    <name type="scientific">Planosporangium mesophilum</name>
    <dbReference type="NCBI Taxonomy" id="689768"/>
    <lineage>
        <taxon>Bacteria</taxon>
        <taxon>Bacillati</taxon>
        <taxon>Actinomycetota</taxon>
        <taxon>Actinomycetes</taxon>
        <taxon>Micromonosporales</taxon>
        <taxon>Micromonosporaceae</taxon>
        <taxon>Planosporangium</taxon>
    </lineage>
</organism>
<dbReference type="GO" id="GO:0004553">
    <property type="term" value="F:hydrolase activity, hydrolyzing O-glycosyl compounds"/>
    <property type="evidence" value="ECO:0007669"/>
    <property type="project" value="InterPro"/>
</dbReference>
<evidence type="ECO:0000259" key="4">
    <source>
        <dbReference type="PROSITE" id="PS51910"/>
    </source>
</evidence>
<keyword evidence="2" id="KW-0732">Signal</keyword>
<evidence type="ECO:0000313" key="6">
    <source>
        <dbReference type="Proteomes" id="UP000599074"/>
    </source>
</evidence>
<dbReference type="AlphaFoldDB" id="A0A8J3T944"/>
<feature type="region of interest" description="Disordered" evidence="1">
    <location>
        <begin position="130"/>
        <end position="157"/>
    </location>
</feature>
<dbReference type="Gene3D" id="2.60.40.290">
    <property type="match status" value="1"/>
</dbReference>
<dbReference type="PROSITE" id="PS51173">
    <property type="entry name" value="CBM2"/>
    <property type="match status" value="1"/>
</dbReference>
<evidence type="ECO:0000256" key="2">
    <source>
        <dbReference type="SAM" id="SignalP"/>
    </source>
</evidence>
<dbReference type="InterPro" id="IPR001223">
    <property type="entry name" value="Glyco_hydro18_cat"/>
</dbReference>
<feature type="compositionally biased region" description="Pro residues" evidence="1">
    <location>
        <begin position="136"/>
        <end position="150"/>
    </location>
</feature>
<protein>
    <submittedName>
        <fullName evidence="5">Chitinase</fullName>
    </submittedName>
</protein>
<dbReference type="InterPro" id="IPR052750">
    <property type="entry name" value="GH18_Chitinase"/>
</dbReference>
<feature type="chain" id="PRO_5035268381" evidence="2">
    <location>
        <begin position="32"/>
        <end position="447"/>
    </location>
</feature>
<dbReference type="Gene3D" id="3.20.20.80">
    <property type="entry name" value="Glycosidases"/>
    <property type="match status" value="1"/>
</dbReference>
<dbReference type="PROSITE" id="PS51910">
    <property type="entry name" value="GH18_2"/>
    <property type="match status" value="1"/>
</dbReference>
<accession>A0A8J3T944</accession>
<dbReference type="PANTHER" id="PTHR42976">
    <property type="entry name" value="BIFUNCTIONAL CHITINASE/LYSOZYME-RELATED"/>
    <property type="match status" value="1"/>
</dbReference>
<dbReference type="GO" id="GO:0005975">
    <property type="term" value="P:carbohydrate metabolic process"/>
    <property type="evidence" value="ECO:0007669"/>
    <property type="project" value="InterPro"/>
</dbReference>
<dbReference type="SMART" id="SM00637">
    <property type="entry name" value="CBD_II"/>
    <property type="match status" value="1"/>
</dbReference>
<dbReference type="Proteomes" id="UP000599074">
    <property type="component" value="Unassembled WGS sequence"/>
</dbReference>
<dbReference type="InterPro" id="IPR017853">
    <property type="entry name" value="GH"/>
</dbReference>
<feature type="signal peptide" evidence="2">
    <location>
        <begin position="1"/>
        <end position="31"/>
    </location>
</feature>
<dbReference type="SUPFAM" id="SSF49384">
    <property type="entry name" value="Carbohydrate-binding domain"/>
    <property type="match status" value="1"/>
</dbReference>
<feature type="domain" description="GH18" evidence="4">
    <location>
        <begin position="161"/>
        <end position="447"/>
    </location>
</feature>
<name>A0A8J3T944_9ACTN</name>
<dbReference type="Pfam" id="PF00553">
    <property type="entry name" value="CBM_2"/>
    <property type="match status" value="1"/>
</dbReference>
<dbReference type="SUPFAM" id="SSF51445">
    <property type="entry name" value="(Trans)glycosidases"/>
    <property type="match status" value="1"/>
</dbReference>
<comment type="caution">
    <text evidence="5">The sequence shown here is derived from an EMBL/GenBank/DDBJ whole genome shotgun (WGS) entry which is preliminary data.</text>
</comment>
<evidence type="ECO:0000256" key="1">
    <source>
        <dbReference type="SAM" id="MobiDB-lite"/>
    </source>
</evidence>
<dbReference type="GO" id="GO:0030247">
    <property type="term" value="F:polysaccharide binding"/>
    <property type="evidence" value="ECO:0007669"/>
    <property type="project" value="UniProtKB-UniRule"/>
</dbReference>
<dbReference type="EMBL" id="BOON01000021">
    <property type="protein sequence ID" value="GII22810.1"/>
    <property type="molecule type" value="Genomic_DNA"/>
</dbReference>
<proteinExistence type="predicted"/>
<evidence type="ECO:0000313" key="5">
    <source>
        <dbReference type="EMBL" id="GII22810.1"/>
    </source>
</evidence>
<dbReference type="RefSeq" id="WP_168115638.1">
    <property type="nucleotide sequence ID" value="NZ_JAATVX010000008.1"/>
</dbReference>